<dbReference type="Pfam" id="PF14322">
    <property type="entry name" value="SusD-like_3"/>
    <property type="match status" value="1"/>
</dbReference>
<dbReference type="InterPro" id="IPR011990">
    <property type="entry name" value="TPR-like_helical_dom_sf"/>
</dbReference>
<dbReference type="CDD" id="cd08977">
    <property type="entry name" value="SusD"/>
    <property type="match status" value="1"/>
</dbReference>
<dbReference type="GO" id="GO:0009279">
    <property type="term" value="C:cell outer membrane"/>
    <property type="evidence" value="ECO:0007669"/>
    <property type="project" value="UniProtKB-SubCell"/>
</dbReference>
<name>A0AAQ1UKT7_9BACT</name>
<accession>A0AAQ1UKT7</accession>
<evidence type="ECO:0000256" key="3">
    <source>
        <dbReference type="ARBA" id="ARBA00022729"/>
    </source>
</evidence>
<evidence type="ECO:0000259" key="6">
    <source>
        <dbReference type="Pfam" id="PF07980"/>
    </source>
</evidence>
<organism evidence="8 9">
    <name type="scientific">Segatella buccae</name>
    <dbReference type="NCBI Taxonomy" id="28126"/>
    <lineage>
        <taxon>Bacteria</taxon>
        <taxon>Pseudomonadati</taxon>
        <taxon>Bacteroidota</taxon>
        <taxon>Bacteroidia</taxon>
        <taxon>Bacteroidales</taxon>
        <taxon>Prevotellaceae</taxon>
        <taxon>Segatella</taxon>
    </lineage>
</organism>
<feature type="domain" description="SusD-like N-terminal" evidence="7">
    <location>
        <begin position="34"/>
        <end position="221"/>
    </location>
</feature>
<keyword evidence="3" id="KW-0732">Signal</keyword>
<keyword evidence="5" id="KW-0998">Cell outer membrane</keyword>
<comment type="caution">
    <text evidence="8">The sequence shown here is derived from an EMBL/GenBank/DDBJ whole genome shotgun (WGS) entry which is preliminary data.</text>
</comment>
<proteinExistence type="inferred from homology"/>
<dbReference type="EMBL" id="UGTJ01000001">
    <property type="protein sequence ID" value="SUB79946.1"/>
    <property type="molecule type" value="Genomic_DNA"/>
</dbReference>
<dbReference type="Proteomes" id="UP000255283">
    <property type="component" value="Unassembled WGS sequence"/>
</dbReference>
<evidence type="ECO:0000256" key="4">
    <source>
        <dbReference type="ARBA" id="ARBA00023136"/>
    </source>
</evidence>
<dbReference type="AlphaFoldDB" id="A0AAQ1UKT7"/>
<dbReference type="InterPro" id="IPR033985">
    <property type="entry name" value="SusD-like_N"/>
</dbReference>
<comment type="subcellular location">
    <subcellularLocation>
        <location evidence="1">Cell outer membrane</location>
    </subcellularLocation>
</comment>
<evidence type="ECO:0000256" key="5">
    <source>
        <dbReference type="ARBA" id="ARBA00023237"/>
    </source>
</evidence>
<dbReference type="Pfam" id="PF07980">
    <property type="entry name" value="SusD_RagB"/>
    <property type="match status" value="1"/>
</dbReference>
<dbReference type="Gene3D" id="1.25.40.390">
    <property type="match status" value="1"/>
</dbReference>
<feature type="domain" description="RagB/SusD" evidence="6">
    <location>
        <begin position="339"/>
        <end position="544"/>
    </location>
</feature>
<comment type="similarity">
    <text evidence="2">Belongs to the SusD family.</text>
</comment>
<keyword evidence="4" id="KW-0472">Membrane</keyword>
<protein>
    <submittedName>
        <fullName evidence="8">SusD family</fullName>
    </submittedName>
</protein>
<evidence type="ECO:0000256" key="1">
    <source>
        <dbReference type="ARBA" id="ARBA00004442"/>
    </source>
</evidence>
<gene>
    <name evidence="8" type="ORF">NCTC13063_01223</name>
</gene>
<evidence type="ECO:0000313" key="8">
    <source>
        <dbReference type="EMBL" id="SUB79946.1"/>
    </source>
</evidence>
<evidence type="ECO:0000256" key="2">
    <source>
        <dbReference type="ARBA" id="ARBA00006275"/>
    </source>
</evidence>
<reference evidence="8 9" key="1">
    <citation type="submission" date="2018-06" db="EMBL/GenBank/DDBJ databases">
        <authorList>
            <consortium name="Pathogen Informatics"/>
            <person name="Doyle S."/>
        </authorList>
    </citation>
    <scope>NUCLEOTIDE SEQUENCE [LARGE SCALE GENOMIC DNA]</scope>
    <source>
        <strain evidence="8 9">NCTC13063</strain>
    </source>
</reference>
<sequence length="544" mass="60796">MMKKIKDILLYSVMAVALTNTVGCSNSFFDRYPSDSMQMETYMKNESEVQTILLDVYYYLQTVSQNVVYVNSLCTDEAYDYKINNATDFINMNESTWDATLGITASIWSDCYKMINRCNNVIEKAGNVSSANKARFEGEACFFRAYAYFTLVRLFGPVPLTTTVIDDYSTLYGYERSGVDEVYKQINADLTTAIANLPDSYEASTSSGRATRLAAYTMQAEVDMTRNDFVSAKKSLQQVINYANANTGKLGLQASIADIYGSDKPMNKEIILAAQFNNGATVVANDLMKRSIPNVSPGTQPSYTYADGTKSTISCSQGTSCLLMTWELYNLLRSHPNDKRYKEMTYDGIYDTRQSISKQTAEVKVNANGYAYLPTTLKYYDFGNQGLTKCASGCDNIIYRYADVLLMYAECLNEAGAVAEAASWLNLVRTRAGLDNTTAATKNEMAKAIEDERLLELCFEGHRWYDLVRTGRLNEVMVAHFNHRTPGLSATLQANDNGMVVKDCNSTQGTPLKWKFADGKTAPLFAIPYSQTQLMKGWKQNEGY</sequence>
<evidence type="ECO:0000313" key="9">
    <source>
        <dbReference type="Proteomes" id="UP000255283"/>
    </source>
</evidence>
<evidence type="ECO:0000259" key="7">
    <source>
        <dbReference type="Pfam" id="PF14322"/>
    </source>
</evidence>
<dbReference type="InterPro" id="IPR012944">
    <property type="entry name" value="SusD_RagB_dom"/>
</dbReference>
<dbReference type="SUPFAM" id="SSF48452">
    <property type="entry name" value="TPR-like"/>
    <property type="match status" value="1"/>
</dbReference>